<dbReference type="InParanoid" id="F0YI11"/>
<evidence type="ECO:0000313" key="2">
    <source>
        <dbReference type="EMBL" id="EGB05249.1"/>
    </source>
</evidence>
<keyword evidence="3" id="KW-1185">Reference proteome</keyword>
<proteinExistence type="predicted"/>
<feature type="compositionally biased region" description="Low complexity" evidence="1">
    <location>
        <begin position="397"/>
        <end position="407"/>
    </location>
</feature>
<feature type="region of interest" description="Disordered" evidence="1">
    <location>
        <begin position="313"/>
        <end position="474"/>
    </location>
</feature>
<reference evidence="2 3" key="1">
    <citation type="journal article" date="2011" name="Proc. Natl. Acad. Sci. U.S.A.">
        <title>Niche of harmful alga Aureococcus anophagefferens revealed through ecogenomics.</title>
        <authorList>
            <person name="Gobler C.J."/>
            <person name="Berry D.L."/>
            <person name="Dyhrman S.T."/>
            <person name="Wilhelm S.W."/>
            <person name="Salamov A."/>
            <person name="Lobanov A.V."/>
            <person name="Zhang Y."/>
            <person name="Collier J.L."/>
            <person name="Wurch L.L."/>
            <person name="Kustka A.B."/>
            <person name="Dill B.D."/>
            <person name="Shah M."/>
            <person name="VerBerkmoes N.C."/>
            <person name="Kuo A."/>
            <person name="Terry A."/>
            <person name="Pangilinan J."/>
            <person name="Lindquist E.A."/>
            <person name="Lucas S."/>
            <person name="Paulsen I.T."/>
            <person name="Hattenrath-Lehmann T.K."/>
            <person name="Talmage S.C."/>
            <person name="Walker E.A."/>
            <person name="Koch F."/>
            <person name="Burson A.M."/>
            <person name="Marcoval M.A."/>
            <person name="Tang Y.Z."/>
            <person name="Lecleir G.R."/>
            <person name="Coyne K.J."/>
            <person name="Berg G.M."/>
            <person name="Bertrand E.M."/>
            <person name="Saito M.A."/>
            <person name="Gladyshev V.N."/>
            <person name="Grigoriev I.V."/>
        </authorList>
    </citation>
    <scope>NUCLEOTIDE SEQUENCE [LARGE SCALE GENOMIC DNA]</scope>
    <source>
        <strain evidence="3">CCMP 1984</strain>
    </source>
</reference>
<dbReference type="EMBL" id="GL833143">
    <property type="protein sequence ID" value="EGB05249.1"/>
    <property type="molecule type" value="Genomic_DNA"/>
</dbReference>
<dbReference type="KEGG" id="aaf:AURANDRAFT_72271"/>
<evidence type="ECO:0000256" key="1">
    <source>
        <dbReference type="SAM" id="MobiDB-lite"/>
    </source>
</evidence>
<feature type="compositionally biased region" description="Basic and acidic residues" evidence="1">
    <location>
        <begin position="447"/>
        <end position="474"/>
    </location>
</feature>
<gene>
    <name evidence="2" type="ORF">AURANDRAFT_72271</name>
</gene>
<accession>F0YI11</accession>
<dbReference type="AlphaFoldDB" id="F0YI11"/>
<feature type="compositionally biased region" description="Acidic residues" evidence="1">
    <location>
        <begin position="321"/>
        <end position="332"/>
    </location>
</feature>
<organism evidence="3">
    <name type="scientific">Aureococcus anophagefferens</name>
    <name type="common">Harmful bloom alga</name>
    <dbReference type="NCBI Taxonomy" id="44056"/>
    <lineage>
        <taxon>Eukaryota</taxon>
        <taxon>Sar</taxon>
        <taxon>Stramenopiles</taxon>
        <taxon>Ochrophyta</taxon>
        <taxon>Pelagophyceae</taxon>
        <taxon>Pelagomonadales</taxon>
        <taxon>Pelagomonadaceae</taxon>
        <taxon>Aureococcus</taxon>
    </lineage>
</organism>
<sequence>MAVSCGPKMRSDFTVTGLLPEVSPEAVFRFAGLDVPERVETRILAQLLMGELGEAGCLAIMKRMTHMLSSRHKFPGIDPGLDGFPPSLFCYELVNVSQGQFPPEEHDPFSARPRLYKPTSGKPHAQEHTRPIGYTEDYGTIQGGYPFGPKGSELAQTQVPFQPLARRIRTQRWCGFWMSTMEAISVTTAPANASEIALGKDVDLEERRHLQDLGLPLHHHLLSQILLYSHRGPLRGPHMSAKFEDVRRRNSVWGLRRYAGTAGTRRESRAPEHSLLPAHARGARRNMSDFVLSDFEDEDAAGYCFDGDDEVEERVAARESMDEDSNDEDVDAEGPRARARRRPDADADADADEEEEEEEEEVVVEDMDEDSDDEDVDRPRRTRRRSPRRRPRRRPSRPTSSAEPRSPGLAERQNSRLTTVGRLSNRRRPARRSPEIRFSRNTGTRRNAPEHDRRTLTGTRDRGARESRKPEHPRDLYRNIRAGTSAQLVPDGECACFSSIKLGPRDARLDKEGLDYSRFLEIAPMLTNQAGVIGQDAESLSHTLEVKMRELCDGYAHLNRLAMVAPLGIASAASSHACRIAGGRRSILDAISGWDAERHRAIIDELRDAKQDIDMRNEKNYEARARPTGRRRRTVTQASMCEAKARGAGRMSTEQLLHSVSLRTYRGGCHGEFSLAGRTRPATPIGAATKTRSAALSLKRQIVSASKVAAVKRRNNNSVAAVATPAESAARIDIVVKATRRAACDAEHVAGDVPRHACEHKRALQHNSPSPSDALCPWDVESNVNDTSSLAIRNLNFTDEAASQVRGRICHVGDELSLAAPTMQGHSSFGALPLDHAQPLSRNVRLHSNYCGHPTQDPNRSILQHSHDLAIAGLAAEPVFIPEA</sequence>
<protein>
    <submittedName>
        <fullName evidence="2">Uncharacterized protein</fullName>
    </submittedName>
</protein>
<evidence type="ECO:0000313" key="3">
    <source>
        <dbReference type="Proteomes" id="UP000002729"/>
    </source>
</evidence>
<dbReference type="GeneID" id="20228627"/>
<name>F0YI11_AURAN</name>
<dbReference type="RefSeq" id="XP_009040150.1">
    <property type="nucleotide sequence ID" value="XM_009041902.1"/>
</dbReference>
<feature type="region of interest" description="Disordered" evidence="1">
    <location>
        <begin position="102"/>
        <end position="131"/>
    </location>
</feature>
<dbReference type="Proteomes" id="UP000002729">
    <property type="component" value="Unassembled WGS sequence"/>
</dbReference>
<feature type="compositionally biased region" description="Basic residues" evidence="1">
    <location>
        <begin position="380"/>
        <end position="396"/>
    </location>
</feature>
<feature type="compositionally biased region" description="Acidic residues" evidence="1">
    <location>
        <begin position="346"/>
        <end position="376"/>
    </location>
</feature>